<accession>A0AAE3QLP2</accession>
<protein>
    <recommendedName>
        <fullName evidence="5">DUF3826 domain-containing protein</fullName>
    </recommendedName>
</protein>
<organism evidence="3 4">
    <name type="scientific">Xanthocytophaga flava</name>
    <dbReference type="NCBI Taxonomy" id="3048013"/>
    <lineage>
        <taxon>Bacteria</taxon>
        <taxon>Pseudomonadati</taxon>
        <taxon>Bacteroidota</taxon>
        <taxon>Cytophagia</taxon>
        <taxon>Cytophagales</taxon>
        <taxon>Rhodocytophagaceae</taxon>
        <taxon>Xanthocytophaga</taxon>
    </lineage>
</organism>
<gene>
    <name evidence="3" type="ORF">QNI16_04655</name>
</gene>
<feature type="coiled-coil region" evidence="1">
    <location>
        <begin position="147"/>
        <end position="174"/>
    </location>
</feature>
<evidence type="ECO:0000256" key="2">
    <source>
        <dbReference type="SAM" id="SignalP"/>
    </source>
</evidence>
<comment type="caution">
    <text evidence="3">The sequence shown here is derived from an EMBL/GenBank/DDBJ whole genome shotgun (WGS) entry which is preliminary data.</text>
</comment>
<dbReference type="RefSeq" id="WP_313976216.1">
    <property type="nucleotide sequence ID" value="NZ_JASJOS010000002.1"/>
</dbReference>
<evidence type="ECO:0000313" key="4">
    <source>
        <dbReference type="Proteomes" id="UP001241110"/>
    </source>
</evidence>
<evidence type="ECO:0000313" key="3">
    <source>
        <dbReference type="EMBL" id="MDJ1479765.1"/>
    </source>
</evidence>
<reference evidence="3" key="1">
    <citation type="submission" date="2023-05" db="EMBL/GenBank/DDBJ databases">
        <authorList>
            <person name="Zhang X."/>
        </authorList>
    </citation>
    <scope>NUCLEOTIDE SEQUENCE</scope>
    <source>
        <strain evidence="3">YF14B1</strain>
    </source>
</reference>
<dbReference type="Proteomes" id="UP001241110">
    <property type="component" value="Unassembled WGS sequence"/>
</dbReference>
<evidence type="ECO:0000256" key="1">
    <source>
        <dbReference type="SAM" id="Coils"/>
    </source>
</evidence>
<evidence type="ECO:0008006" key="5">
    <source>
        <dbReference type="Google" id="ProtNLM"/>
    </source>
</evidence>
<dbReference type="AlphaFoldDB" id="A0AAE3QLP2"/>
<feature type="chain" id="PRO_5041904111" description="DUF3826 domain-containing protein" evidence="2">
    <location>
        <begin position="20"/>
        <end position="314"/>
    </location>
</feature>
<feature type="signal peptide" evidence="2">
    <location>
        <begin position="1"/>
        <end position="19"/>
    </location>
</feature>
<sequence length="314" mass="35313">MKKRIGICGLILLAGWLTAARPGDALSDLGMKMYDVETGVLENIKNESAWYFSSSSAMRKIARQIPESARAEAVKALGKVVRSYVESPDFKKQYVEWLKNKYPVDAPTAAERELESGASSEATKAAMNEQVATAQQMFAQMPASSLAMGLQAQIQQAEGEIASLEGEEKTARTKEVAAQKKMLAIAKSNPEEFKKQYVAYMNKYMAGEVTNRLTEDEERMKEARIHMEKRKKQQAVLDAHSDIKPALRKRLQDFIVLCNSVDFTAKLTSIGYKQEFVNPAYQRKSSEWKMLFRIGKTATLSARDFAQEWLSQLK</sequence>
<keyword evidence="2" id="KW-0732">Signal</keyword>
<keyword evidence="1" id="KW-0175">Coiled coil</keyword>
<name>A0AAE3QLP2_9BACT</name>
<dbReference type="EMBL" id="JASJOS010000002">
    <property type="protein sequence ID" value="MDJ1479765.1"/>
    <property type="molecule type" value="Genomic_DNA"/>
</dbReference>
<proteinExistence type="predicted"/>